<reference evidence="2" key="1">
    <citation type="submission" date="2020-02" db="EMBL/GenBank/DDBJ databases">
        <authorList>
            <person name="Meier V. D."/>
        </authorList>
    </citation>
    <scope>NUCLEOTIDE SEQUENCE</scope>
    <source>
        <strain evidence="2">AVDCRST_MAG41</strain>
    </source>
</reference>
<protein>
    <submittedName>
        <fullName evidence="2">Iron-sulfur cluster assembly protein SufD</fullName>
    </submittedName>
</protein>
<proteinExistence type="predicted"/>
<feature type="compositionally biased region" description="Basic and acidic residues" evidence="1">
    <location>
        <begin position="278"/>
        <end position="290"/>
    </location>
</feature>
<dbReference type="AlphaFoldDB" id="A0A6J4JMW9"/>
<feature type="compositionally biased region" description="Basic and acidic residues" evidence="1">
    <location>
        <begin position="161"/>
        <end position="171"/>
    </location>
</feature>
<feature type="compositionally biased region" description="Low complexity" evidence="1">
    <location>
        <begin position="50"/>
        <end position="70"/>
    </location>
</feature>
<feature type="region of interest" description="Disordered" evidence="1">
    <location>
        <begin position="1"/>
        <end position="392"/>
    </location>
</feature>
<evidence type="ECO:0000313" key="2">
    <source>
        <dbReference type="EMBL" id="CAA9282700.1"/>
    </source>
</evidence>
<dbReference type="EMBL" id="CADCTP010000339">
    <property type="protein sequence ID" value="CAA9282700.1"/>
    <property type="molecule type" value="Genomic_DNA"/>
</dbReference>
<feature type="compositionally biased region" description="Basic and acidic residues" evidence="1">
    <location>
        <begin position="25"/>
        <end position="44"/>
    </location>
</feature>
<feature type="non-terminal residue" evidence="2">
    <location>
        <position position="1"/>
    </location>
</feature>
<accession>A0A6J4JMW9</accession>
<feature type="compositionally biased region" description="Basic residues" evidence="1">
    <location>
        <begin position="133"/>
        <end position="160"/>
    </location>
</feature>
<feature type="compositionally biased region" description="Basic and acidic residues" evidence="1">
    <location>
        <begin position="317"/>
        <end position="335"/>
    </location>
</feature>
<feature type="compositionally biased region" description="Basic residues" evidence="1">
    <location>
        <begin position="12"/>
        <end position="24"/>
    </location>
</feature>
<feature type="compositionally biased region" description="Basic and acidic residues" evidence="1">
    <location>
        <begin position="71"/>
        <end position="95"/>
    </location>
</feature>
<name>A0A6J4JMW9_9ACTN</name>
<feature type="compositionally biased region" description="Basic residues" evidence="1">
    <location>
        <begin position="226"/>
        <end position="246"/>
    </location>
</feature>
<gene>
    <name evidence="2" type="ORF">AVDCRST_MAG41-3700</name>
</gene>
<feature type="compositionally biased region" description="Low complexity" evidence="1">
    <location>
        <begin position="250"/>
        <end position="265"/>
    </location>
</feature>
<feature type="compositionally biased region" description="Basic residues" evidence="1">
    <location>
        <begin position="191"/>
        <end position="201"/>
    </location>
</feature>
<feature type="compositionally biased region" description="Basic residues" evidence="1">
    <location>
        <begin position="114"/>
        <end position="125"/>
    </location>
</feature>
<feature type="compositionally biased region" description="Low complexity" evidence="1">
    <location>
        <begin position="202"/>
        <end position="211"/>
    </location>
</feature>
<evidence type="ECO:0000256" key="1">
    <source>
        <dbReference type="SAM" id="MobiDB-lite"/>
    </source>
</evidence>
<organism evidence="2">
    <name type="scientific">uncultured Mycobacteriales bacterium</name>
    <dbReference type="NCBI Taxonomy" id="581187"/>
    <lineage>
        <taxon>Bacteria</taxon>
        <taxon>Bacillati</taxon>
        <taxon>Actinomycetota</taxon>
        <taxon>Actinomycetes</taxon>
        <taxon>Mycobacteriales</taxon>
        <taxon>environmental samples</taxon>
    </lineage>
</organism>
<sequence>HARPGDRGAAGRVHRRRPLARPRRPAADRAVHLPEPGRVRRADRPGGGVAVHPAGPDAGAAGAVRRQLPAGRRDLRARPGRDPRGRRGRRADRLSARAGRPGQRAGDAPGPPGARRHRAQGHHARRPGDDHPARRRRDGVRAPVRRRAAVRRGGRGPGPRRLRDAGRERRDAGRRRRVADAGQRAGLGGRRGARGRARRGARPGLPAQARGGHLRRRPGPGQPHGPLHRARRRRRAARAVLRRRRPAPGGPAVRRPRGAALPVPGDVQGRAAGPGRAHGVDRRRADPGHRRADRHLRAQPQPAAHRRRPRRLGPQPGDRDRRGGRGRARQRDRAVRRPAAVLPDGPGHPGDRGAPVGGPRLLRRRDQPARGARGGRPAHRGGGGRAGGGGRV</sequence>
<feature type="compositionally biased region" description="Gly residues" evidence="1">
    <location>
        <begin position="380"/>
        <end position="392"/>
    </location>
</feature>
<feature type="non-terminal residue" evidence="2">
    <location>
        <position position="392"/>
    </location>
</feature>